<organism evidence="1">
    <name type="scientific">Klebsiella phage phi1_175008</name>
    <dbReference type="NCBI Taxonomy" id="3127744"/>
    <lineage>
        <taxon>Viruses</taxon>
        <taxon>Duplodnaviria</taxon>
        <taxon>Heunggongvirae</taxon>
        <taxon>Uroviricota</taxon>
        <taxon>Caudoviricetes</taxon>
        <taxon>Stephanstirmvirinae</taxon>
    </lineage>
</organism>
<accession>A0AC61ZSS4</accession>
<proteinExistence type="predicted"/>
<evidence type="ECO:0000313" key="1">
    <source>
        <dbReference type="EMBL" id="WWT40987.1"/>
    </source>
</evidence>
<reference evidence="1" key="1">
    <citation type="submission" date="2024-02" db="EMBL/GenBank/DDBJ databases">
        <title>Klebsiella phages.</title>
        <authorList>
            <person name="Li J."/>
            <person name="Feng Y."/>
            <person name="Zong Z."/>
        </authorList>
    </citation>
    <scope>NUCLEOTIDE SEQUENCE</scope>
</reference>
<protein>
    <submittedName>
        <fullName evidence="1">Uncharacterized protein</fullName>
    </submittedName>
</protein>
<sequence>MKKILIGVALLLLSGCNGAQAGADFSQPFDATDAVARDRFEIVSMSGFIDKIITDRKTGCQYMVVGGNDWNLEPLGCFEEYKK</sequence>
<name>A0AC61ZSS4_9CAUD</name>
<dbReference type="EMBL" id="PP357458">
    <property type="protein sequence ID" value="WWT40987.1"/>
    <property type="molecule type" value="Genomic_DNA"/>
</dbReference>